<keyword evidence="2" id="KW-1185">Reference proteome</keyword>
<organism evidence="1 2">
    <name type="scientific">Microcoleus asticus IPMA8</name>
    <dbReference type="NCBI Taxonomy" id="2563858"/>
    <lineage>
        <taxon>Bacteria</taxon>
        <taxon>Bacillati</taxon>
        <taxon>Cyanobacteriota</taxon>
        <taxon>Cyanophyceae</taxon>
        <taxon>Oscillatoriophycideae</taxon>
        <taxon>Oscillatoriales</taxon>
        <taxon>Microcoleaceae</taxon>
        <taxon>Microcoleus</taxon>
        <taxon>Microcoleus asticus</taxon>
    </lineage>
</organism>
<protein>
    <submittedName>
        <fullName evidence="1">Uncharacterized protein</fullName>
    </submittedName>
</protein>
<dbReference type="RefSeq" id="WP_172190279.1">
    <property type="nucleotide sequence ID" value="NZ_CAWPPK010000300.1"/>
</dbReference>
<dbReference type="EMBL" id="SRRZ01000083">
    <property type="protein sequence ID" value="NQE36366.1"/>
    <property type="molecule type" value="Genomic_DNA"/>
</dbReference>
<accession>A0ABX2D1C3</accession>
<dbReference type="Proteomes" id="UP000702425">
    <property type="component" value="Unassembled WGS sequence"/>
</dbReference>
<reference evidence="1 2" key="1">
    <citation type="journal article" date="2020" name="Sci. Rep.">
        <title>A novel cyanobacterial geosmin producer, revising GeoA distribution and dispersion patterns in Bacteria.</title>
        <authorList>
            <person name="Churro C."/>
            <person name="Semedo-Aguiar A.P."/>
            <person name="Silva A.D."/>
            <person name="Pereira-Leal J.B."/>
            <person name="Leite R.B."/>
        </authorList>
    </citation>
    <scope>NUCLEOTIDE SEQUENCE [LARGE SCALE GENOMIC DNA]</scope>
    <source>
        <strain evidence="1 2">IPMA8</strain>
    </source>
</reference>
<evidence type="ECO:0000313" key="1">
    <source>
        <dbReference type="EMBL" id="NQE36366.1"/>
    </source>
</evidence>
<sequence>MSDWKDDYNLLGLGGFTSLITKVNVSLWGNEVLIECVYNPEERLPYILAFKDCRDISWTVHDEEAVGELEAEFFGISLGDAEHRKPAVITTDIFEISILYGSFSIQKGENLNAEVADSETENWGITTARSSIVEIVNPRAVKMPSR</sequence>
<name>A0ABX2D1C3_9CYAN</name>
<proteinExistence type="predicted"/>
<evidence type="ECO:0000313" key="2">
    <source>
        <dbReference type="Proteomes" id="UP000702425"/>
    </source>
</evidence>
<gene>
    <name evidence="1" type="ORF">E5S67_04131</name>
</gene>
<comment type="caution">
    <text evidence="1">The sequence shown here is derived from an EMBL/GenBank/DDBJ whole genome shotgun (WGS) entry which is preliminary data.</text>
</comment>